<feature type="transmembrane region" description="Helical" evidence="6">
    <location>
        <begin position="133"/>
        <end position="156"/>
    </location>
</feature>
<feature type="transmembrane region" description="Helical" evidence="6">
    <location>
        <begin position="162"/>
        <end position="182"/>
    </location>
</feature>
<evidence type="ECO:0000313" key="8">
    <source>
        <dbReference type="Proteomes" id="UP000307943"/>
    </source>
</evidence>
<comment type="similarity">
    <text evidence="2 6">Belongs to the BI1 family.</text>
</comment>
<evidence type="ECO:0000256" key="4">
    <source>
        <dbReference type="ARBA" id="ARBA00022989"/>
    </source>
</evidence>
<dbReference type="InterPro" id="IPR006214">
    <property type="entry name" value="Bax_inhibitor_1-related"/>
</dbReference>
<protein>
    <submittedName>
        <fullName evidence="7">Bax inhibitor-1/YccA family protein</fullName>
    </submittedName>
</protein>
<dbReference type="OrthoDB" id="9793828at2"/>
<feature type="transmembrane region" description="Helical" evidence="6">
    <location>
        <begin position="49"/>
        <end position="67"/>
    </location>
</feature>
<evidence type="ECO:0000256" key="1">
    <source>
        <dbReference type="ARBA" id="ARBA00004141"/>
    </source>
</evidence>
<keyword evidence="4 6" id="KW-1133">Transmembrane helix</keyword>
<evidence type="ECO:0000256" key="2">
    <source>
        <dbReference type="ARBA" id="ARBA00010350"/>
    </source>
</evidence>
<dbReference type="Pfam" id="PF01027">
    <property type="entry name" value="Bax1-I"/>
    <property type="match status" value="1"/>
</dbReference>
<evidence type="ECO:0000256" key="3">
    <source>
        <dbReference type="ARBA" id="ARBA00022692"/>
    </source>
</evidence>
<dbReference type="Proteomes" id="UP000307943">
    <property type="component" value="Unassembled WGS sequence"/>
</dbReference>
<gene>
    <name evidence="7" type="ORF">FE784_19790</name>
</gene>
<name>A0A5C4T610_9BACL</name>
<feature type="transmembrane region" description="Helical" evidence="6">
    <location>
        <begin position="74"/>
        <end position="98"/>
    </location>
</feature>
<feature type="transmembrane region" description="Helical" evidence="6">
    <location>
        <begin position="194"/>
        <end position="213"/>
    </location>
</feature>
<dbReference type="RefSeq" id="WP_139603961.1">
    <property type="nucleotide sequence ID" value="NZ_VDCQ01000028.1"/>
</dbReference>
<keyword evidence="3 6" id="KW-0812">Transmembrane</keyword>
<dbReference type="PANTHER" id="PTHR23291">
    <property type="entry name" value="BAX INHIBITOR-RELATED"/>
    <property type="match status" value="1"/>
</dbReference>
<evidence type="ECO:0000256" key="5">
    <source>
        <dbReference type="ARBA" id="ARBA00023136"/>
    </source>
</evidence>
<comment type="caution">
    <text evidence="7">The sequence shown here is derived from an EMBL/GenBank/DDBJ whole genome shotgun (WGS) entry which is preliminary data.</text>
</comment>
<reference evidence="7 8" key="1">
    <citation type="submission" date="2019-05" db="EMBL/GenBank/DDBJ databases">
        <title>We sequenced the genome of Paenibacillus hemerocallicola KCTC 33185 for further insight into its adaptation and study the phylogeny of Paenibacillus.</title>
        <authorList>
            <person name="Narsing Rao M.P."/>
        </authorList>
    </citation>
    <scope>NUCLEOTIDE SEQUENCE [LARGE SCALE GENOMIC DNA]</scope>
    <source>
        <strain evidence="7 8">KCTC 33185</strain>
    </source>
</reference>
<evidence type="ECO:0000256" key="6">
    <source>
        <dbReference type="RuleBase" id="RU004379"/>
    </source>
</evidence>
<comment type="subcellular location">
    <subcellularLocation>
        <location evidence="1">Membrane</location>
        <topology evidence="1">Multi-pass membrane protein</topology>
    </subcellularLocation>
</comment>
<keyword evidence="5 6" id="KW-0472">Membrane</keyword>
<dbReference type="EMBL" id="VDCQ01000028">
    <property type="protein sequence ID" value="TNJ64524.1"/>
    <property type="molecule type" value="Genomic_DNA"/>
</dbReference>
<keyword evidence="8" id="KW-1185">Reference proteome</keyword>
<feature type="transmembrane region" description="Helical" evidence="6">
    <location>
        <begin position="104"/>
        <end position="126"/>
    </location>
</feature>
<sequence length="223" mass="24388">MNLEQQQSLSGEHQSTYNAPFHKLLRMFTLSILISFIGSFVGMFIPPALFLPLIIVELVMLVAAFFIRRKGKSIGYGFVFTFCLISGITVFPSISYYTSVGGPSLVTTAFLLTGIIFGGLTAYAYYSKRDFSFLGGFLTVGILVLIGFSLIGLFVGGFGGTLGLMIAAFGVIIFSGFILYDISQYKHGLPDEAIPLAVLNLYLNFINLFLYLLRLLGILSSDD</sequence>
<proteinExistence type="inferred from homology"/>
<evidence type="ECO:0000313" key="7">
    <source>
        <dbReference type="EMBL" id="TNJ64524.1"/>
    </source>
</evidence>
<feature type="transmembrane region" description="Helical" evidence="6">
    <location>
        <begin position="24"/>
        <end position="43"/>
    </location>
</feature>
<dbReference type="AlphaFoldDB" id="A0A5C4T610"/>
<dbReference type="PANTHER" id="PTHR23291:SF50">
    <property type="entry name" value="PROTEIN LIFEGUARD 4"/>
    <property type="match status" value="1"/>
</dbReference>
<dbReference type="CDD" id="cd10432">
    <property type="entry name" value="BI-1-like_bacterial"/>
    <property type="match status" value="1"/>
</dbReference>
<accession>A0A5C4T610</accession>
<dbReference type="GO" id="GO:0016020">
    <property type="term" value="C:membrane"/>
    <property type="evidence" value="ECO:0007669"/>
    <property type="project" value="UniProtKB-SubCell"/>
</dbReference>
<organism evidence="7 8">
    <name type="scientific">Paenibacillus hemerocallicola</name>
    <dbReference type="NCBI Taxonomy" id="1172614"/>
    <lineage>
        <taxon>Bacteria</taxon>
        <taxon>Bacillati</taxon>
        <taxon>Bacillota</taxon>
        <taxon>Bacilli</taxon>
        <taxon>Bacillales</taxon>
        <taxon>Paenibacillaceae</taxon>
        <taxon>Paenibacillus</taxon>
    </lineage>
</organism>